<evidence type="ECO:0000313" key="7">
    <source>
        <dbReference type="EMBL" id="NIH55940.1"/>
    </source>
</evidence>
<dbReference type="InterPro" id="IPR029035">
    <property type="entry name" value="DHS-like_NAD/FAD-binding_dom"/>
</dbReference>
<name>A0ABX0SC25_9ACTN</name>
<dbReference type="EC" id="2.3.1.286" evidence="1"/>
<proteinExistence type="predicted"/>
<feature type="binding site" evidence="4">
    <location>
        <position position="172"/>
    </location>
    <ligand>
        <name>Zn(2+)</name>
        <dbReference type="ChEBI" id="CHEBI:29105"/>
    </ligand>
</feature>
<keyword evidence="4" id="KW-0862">Zinc</keyword>
<feature type="active site" description="Proton acceptor" evidence="4">
    <location>
        <position position="161"/>
    </location>
</feature>
<accession>A0ABX0SC25</accession>
<feature type="binding site" evidence="4">
    <location>
        <position position="169"/>
    </location>
    <ligand>
        <name>Zn(2+)</name>
        <dbReference type="ChEBI" id="CHEBI:29105"/>
    </ligand>
</feature>
<dbReference type="PROSITE" id="PS50305">
    <property type="entry name" value="SIRTUIN"/>
    <property type="match status" value="1"/>
</dbReference>
<evidence type="ECO:0000256" key="5">
    <source>
        <dbReference type="SAM" id="MobiDB-lite"/>
    </source>
</evidence>
<dbReference type="SUPFAM" id="SSF52467">
    <property type="entry name" value="DHS-like NAD/FAD-binding domain"/>
    <property type="match status" value="1"/>
</dbReference>
<organism evidence="7 8">
    <name type="scientific">Brooklawnia cerclae</name>
    <dbReference type="NCBI Taxonomy" id="349934"/>
    <lineage>
        <taxon>Bacteria</taxon>
        <taxon>Bacillati</taxon>
        <taxon>Actinomycetota</taxon>
        <taxon>Actinomycetes</taxon>
        <taxon>Propionibacteriales</taxon>
        <taxon>Propionibacteriaceae</taxon>
        <taxon>Brooklawnia</taxon>
    </lineage>
</organism>
<evidence type="ECO:0000256" key="2">
    <source>
        <dbReference type="ARBA" id="ARBA00022679"/>
    </source>
</evidence>
<dbReference type="InterPro" id="IPR026590">
    <property type="entry name" value="Ssirtuin_cat_dom"/>
</dbReference>
<evidence type="ECO:0000313" key="8">
    <source>
        <dbReference type="Proteomes" id="UP000749311"/>
    </source>
</evidence>
<dbReference type="RefSeq" id="WP_341770010.1">
    <property type="nucleotide sequence ID" value="NZ_BAAAOO010000002.1"/>
</dbReference>
<dbReference type="PANTHER" id="PTHR11085:SF10">
    <property type="entry name" value="NAD-DEPENDENT PROTEIN DEACYLASE SIRTUIN-5, MITOCHONDRIAL-RELATED"/>
    <property type="match status" value="1"/>
</dbReference>
<dbReference type="InterPro" id="IPR003000">
    <property type="entry name" value="Sirtuin"/>
</dbReference>
<reference evidence="7 8" key="1">
    <citation type="submission" date="2020-02" db="EMBL/GenBank/DDBJ databases">
        <title>Sequencing the genomes of 1000 actinobacteria strains.</title>
        <authorList>
            <person name="Klenk H.-P."/>
        </authorList>
    </citation>
    <scope>NUCLEOTIDE SEQUENCE [LARGE SCALE GENOMIC DNA]</scope>
    <source>
        <strain evidence="7 8">DSM 19609</strain>
    </source>
</reference>
<protein>
    <recommendedName>
        <fullName evidence="1">protein acetyllysine N-acetyltransferase</fullName>
        <ecNumber evidence="1">2.3.1.286</ecNumber>
    </recommendedName>
</protein>
<feature type="compositionally biased region" description="Polar residues" evidence="5">
    <location>
        <begin position="18"/>
        <end position="42"/>
    </location>
</feature>
<feature type="binding site" evidence="4">
    <location>
        <position position="225"/>
    </location>
    <ligand>
        <name>Zn(2+)</name>
        <dbReference type="ChEBI" id="CHEBI:29105"/>
    </ligand>
</feature>
<evidence type="ECO:0000256" key="1">
    <source>
        <dbReference type="ARBA" id="ARBA00012928"/>
    </source>
</evidence>
<dbReference type="InterPro" id="IPR026591">
    <property type="entry name" value="Sirtuin_cat_small_dom_sf"/>
</dbReference>
<dbReference type="Gene3D" id="3.40.50.1220">
    <property type="entry name" value="TPP-binding domain"/>
    <property type="match status" value="1"/>
</dbReference>
<comment type="caution">
    <text evidence="7">The sequence shown here is derived from an EMBL/GenBank/DDBJ whole genome shotgun (WGS) entry which is preliminary data.</text>
</comment>
<keyword evidence="3" id="KW-0520">NAD</keyword>
<gene>
    <name evidence="7" type="ORF">FB473_000585</name>
</gene>
<dbReference type="EMBL" id="JAAMOZ010000001">
    <property type="protein sequence ID" value="NIH55940.1"/>
    <property type="molecule type" value="Genomic_DNA"/>
</dbReference>
<dbReference type="Pfam" id="PF02146">
    <property type="entry name" value="SIR2"/>
    <property type="match status" value="1"/>
</dbReference>
<evidence type="ECO:0000256" key="3">
    <source>
        <dbReference type="ARBA" id="ARBA00023027"/>
    </source>
</evidence>
<keyword evidence="2" id="KW-0808">Transferase</keyword>
<feature type="region of interest" description="Disordered" evidence="5">
    <location>
        <begin position="1"/>
        <end position="46"/>
    </location>
</feature>
<dbReference type="PANTHER" id="PTHR11085">
    <property type="entry name" value="NAD-DEPENDENT PROTEIN DEACYLASE SIRTUIN-5, MITOCHONDRIAL-RELATED"/>
    <property type="match status" value="1"/>
</dbReference>
<evidence type="ECO:0000256" key="4">
    <source>
        <dbReference type="PROSITE-ProRule" id="PRU00236"/>
    </source>
</evidence>
<keyword evidence="8" id="KW-1185">Reference proteome</keyword>
<keyword evidence="4" id="KW-0479">Metal-binding</keyword>
<feature type="domain" description="Deacetylase sirtuin-type" evidence="6">
    <location>
        <begin position="39"/>
        <end position="317"/>
    </location>
</feature>
<sequence>MPTTVSPHPSLPGEPVSQGATPSNPRHSSHRATSQWQPSTHVKGTVDDARRVLERAGTAVLLTGAGMSTDSGVPDYRGPSAVRATPMLYSEFVGDPMARKRYWARNYQGWAHLHRAEPNAGHLAVAAWERLGIPTALTGVITQNVDGLHEEAGTRRLITLHGRSADVVCLSCGRLFSRTALQTRLAEANPEVPLAEFLGHAELRPDADAEVTDWQQFVVPDCEVCGGVLKPDVVFFGETVPKHRVTAAMSWCDAADALVVAGSSLTVMSGLRFVRHIAKRGRPVVIVNHGATRADDLATVRLDDSVADVLTALSGVA</sequence>
<evidence type="ECO:0000259" key="6">
    <source>
        <dbReference type="PROSITE" id="PS50305"/>
    </source>
</evidence>
<feature type="binding site" evidence="4">
    <location>
        <position position="222"/>
    </location>
    <ligand>
        <name>Zn(2+)</name>
        <dbReference type="ChEBI" id="CHEBI:29105"/>
    </ligand>
</feature>
<dbReference type="InterPro" id="IPR050134">
    <property type="entry name" value="NAD-dep_sirtuin_deacylases"/>
</dbReference>
<dbReference type="Gene3D" id="3.30.1600.10">
    <property type="entry name" value="SIR2/SIRT2 'Small Domain"/>
    <property type="match status" value="1"/>
</dbReference>
<dbReference type="Proteomes" id="UP000749311">
    <property type="component" value="Unassembled WGS sequence"/>
</dbReference>